<name>A0ACC0HKC9_9ERIC</name>
<proteinExistence type="predicted"/>
<dbReference type="EMBL" id="CM045761">
    <property type="protein sequence ID" value="KAI8013123.1"/>
    <property type="molecule type" value="Genomic_DNA"/>
</dbReference>
<keyword evidence="2" id="KW-1185">Reference proteome</keyword>
<dbReference type="Proteomes" id="UP001060215">
    <property type="component" value="Chromosome 4"/>
</dbReference>
<comment type="caution">
    <text evidence="1">The sequence shown here is derived from an EMBL/GenBank/DDBJ whole genome shotgun (WGS) entry which is preliminary data.</text>
</comment>
<reference evidence="1 2" key="1">
    <citation type="journal article" date="2022" name="Plant J.">
        <title>Chromosome-level genome of Camellia lanceoleosa provides a valuable resource for understanding genome evolution and self-incompatibility.</title>
        <authorList>
            <person name="Gong W."/>
            <person name="Xiao S."/>
            <person name="Wang L."/>
            <person name="Liao Z."/>
            <person name="Chang Y."/>
            <person name="Mo W."/>
            <person name="Hu G."/>
            <person name="Li W."/>
            <person name="Zhao G."/>
            <person name="Zhu H."/>
            <person name="Hu X."/>
            <person name="Ji K."/>
            <person name="Xiang X."/>
            <person name="Song Q."/>
            <person name="Yuan D."/>
            <person name="Jin S."/>
            <person name="Zhang L."/>
        </authorList>
    </citation>
    <scope>NUCLEOTIDE SEQUENCE [LARGE SCALE GENOMIC DNA]</scope>
    <source>
        <strain evidence="1">SQ_2022a</strain>
    </source>
</reference>
<evidence type="ECO:0000313" key="2">
    <source>
        <dbReference type="Proteomes" id="UP001060215"/>
    </source>
</evidence>
<accession>A0ACC0HKC9</accession>
<organism evidence="1 2">
    <name type="scientific">Camellia lanceoleosa</name>
    <dbReference type="NCBI Taxonomy" id="1840588"/>
    <lineage>
        <taxon>Eukaryota</taxon>
        <taxon>Viridiplantae</taxon>
        <taxon>Streptophyta</taxon>
        <taxon>Embryophyta</taxon>
        <taxon>Tracheophyta</taxon>
        <taxon>Spermatophyta</taxon>
        <taxon>Magnoliopsida</taxon>
        <taxon>eudicotyledons</taxon>
        <taxon>Gunneridae</taxon>
        <taxon>Pentapetalae</taxon>
        <taxon>asterids</taxon>
        <taxon>Ericales</taxon>
        <taxon>Theaceae</taxon>
        <taxon>Camellia</taxon>
    </lineage>
</organism>
<sequence length="110" mass="12130">MKKDPASLMLSTVTKKLHELGYVLKVPGLYNGSSLKSFDDSEPYITNNKLTNGARVPENNLLRSFCADKEKATNVAKIKVVVCPYAFVSIFPSISIVTGIHLMQKEVLLT</sequence>
<protein>
    <submittedName>
        <fullName evidence="1">Uncharacterized protein</fullName>
    </submittedName>
</protein>
<evidence type="ECO:0000313" key="1">
    <source>
        <dbReference type="EMBL" id="KAI8013123.1"/>
    </source>
</evidence>
<gene>
    <name evidence="1" type="ORF">LOK49_LG05G00004</name>
</gene>